<comment type="caution">
    <text evidence="2">The sequence shown here is derived from an EMBL/GenBank/DDBJ whole genome shotgun (WGS) entry which is preliminary data.</text>
</comment>
<evidence type="ECO:0000313" key="2">
    <source>
        <dbReference type="EMBL" id="GIY99939.1"/>
    </source>
</evidence>
<gene>
    <name evidence="2" type="ORF">CEXT_534471</name>
</gene>
<sequence>MPFQSDPQDHLGWPPVLFTQRETAALAQPIFSISSPAPVEGFRSEGRATRSSAARPRGSRLTLFLFTHVENCFFAPYLSLNSLCLLLLDYFLLAKADGADNDFTANLGC</sequence>
<protein>
    <submittedName>
        <fullName evidence="2">Uncharacterized protein</fullName>
    </submittedName>
</protein>
<reference evidence="2 3" key="1">
    <citation type="submission" date="2021-06" db="EMBL/GenBank/DDBJ databases">
        <title>Caerostris extrusa draft genome.</title>
        <authorList>
            <person name="Kono N."/>
            <person name="Arakawa K."/>
        </authorList>
    </citation>
    <scope>NUCLEOTIDE SEQUENCE [LARGE SCALE GENOMIC DNA]</scope>
</reference>
<evidence type="ECO:0000313" key="3">
    <source>
        <dbReference type="Proteomes" id="UP001054945"/>
    </source>
</evidence>
<dbReference type="AlphaFoldDB" id="A0AAV4XYV1"/>
<dbReference type="Proteomes" id="UP001054945">
    <property type="component" value="Unassembled WGS sequence"/>
</dbReference>
<keyword evidence="3" id="KW-1185">Reference proteome</keyword>
<proteinExistence type="predicted"/>
<accession>A0AAV4XYV1</accession>
<feature type="region of interest" description="Disordered" evidence="1">
    <location>
        <begin position="37"/>
        <end position="56"/>
    </location>
</feature>
<organism evidence="2 3">
    <name type="scientific">Caerostris extrusa</name>
    <name type="common">Bark spider</name>
    <name type="synonym">Caerostris bankana</name>
    <dbReference type="NCBI Taxonomy" id="172846"/>
    <lineage>
        <taxon>Eukaryota</taxon>
        <taxon>Metazoa</taxon>
        <taxon>Ecdysozoa</taxon>
        <taxon>Arthropoda</taxon>
        <taxon>Chelicerata</taxon>
        <taxon>Arachnida</taxon>
        <taxon>Araneae</taxon>
        <taxon>Araneomorphae</taxon>
        <taxon>Entelegynae</taxon>
        <taxon>Araneoidea</taxon>
        <taxon>Araneidae</taxon>
        <taxon>Caerostris</taxon>
    </lineage>
</organism>
<name>A0AAV4XYV1_CAEEX</name>
<dbReference type="EMBL" id="BPLR01001100">
    <property type="protein sequence ID" value="GIY99939.1"/>
    <property type="molecule type" value="Genomic_DNA"/>
</dbReference>
<evidence type="ECO:0000256" key="1">
    <source>
        <dbReference type="SAM" id="MobiDB-lite"/>
    </source>
</evidence>